<proteinExistence type="predicted"/>
<evidence type="ECO:0000313" key="2">
    <source>
        <dbReference type="EMBL" id="KOG91030.1"/>
    </source>
</evidence>
<accession>A0ABR5JC54</accession>
<feature type="non-terminal residue" evidence="2">
    <location>
        <position position="74"/>
    </location>
</feature>
<keyword evidence="1" id="KW-0472">Membrane</keyword>
<dbReference type="Pfam" id="PF20087">
    <property type="entry name" value="DUF6479"/>
    <property type="match status" value="1"/>
</dbReference>
<dbReference type="EMBL" id="LGUT01000442">
    <property type="protein sequence ID" value="KOG91030.1"/>
    <property type="molecule type" value="Genomic_DNA"/>
</dbReference>
<feature type="transmembrane region" description="Helical" evidence="1">
    <location>
        <begin position="46"/>
        <end position="68"/>
    </location>
</feature>
<protein>
    <submittedName>
        <fullName evidence="2">Uncharacterized protein</fullName>
    </submittedName>
</protein>
<name>A0ABR5JC54_9ACTN</name>
<evidence type="ECO:0000256" key="1">
    <source>
        <dbReference type="SAM" id="Phobius"/>
    </source>
</evidence>
<reference evidence="2 3" key="1">
    <citation type="submission" date="2015-07" db="EMBL/GenBank/DDBJ databases">
        <authorList>
            <person name="Ju K.-S."/>
            <person name="Doroghazi J.R."/>
            <person name="Metcalf W.W."/>
        </authorList>
    </citation>
    <scope>NUCLEOTIDE SEQUENCE [LARGE SCALE GENOMIC DNA]</scope>
    <source>
        <strain evidence="2 3">NRRL B-3589</strain>
    </source>
</reference>
<dbReference type="Proteomes" id="UP000037020">
    <property type="component" value="Unassembled WGS sequence"/>
</dbReference>
<keyword evidence="1" id="KW-1133">Transmembrane helix</keyword>
<organism evidence="2 3">
    <name type="scientific">Streptomyces varsoviensis</name>
    <dbReference type="NCBI Taxonomy" id="67373"/>
    <lineage>
        <taxon>Bacteria</taxon>
        <taxon>Bacillati</taxon>
        <taxon>Actinomycetota</taxon>
        <taxon>Actinomycetes</taxon>
        <taxon>Kitasatosporales</taxon>
        <taxon>Streptomycetaceae</taxon>
        <taxon>Streptomyces</taxon>
    </lineage>
</organism>
<sequence>ALGGVVHSDVRTPVRRRGRHVWAIGGYPSAMHSEIFYLAADNGLRGGIAPLAVGIVVVALLIGAVAYGRRRRER</sequence>
<keyword evidence="1" id="KW-0812">Transmembrane</keyword>
<keyword evidence="3" id="KW-1185">Reference proteome</keyword>
<dbReference type="InterPro" id="IPR045513">
    <property type="entry name" value="DUF6479"/>
</dbReference>
<evidence type="ECO:0000313" key="3">
    <source>
        <dbReference type="Proteomes" id="UP000037020"/>
    </source>
</evidence>
<comment type="caution">
    <text evidence="2">The sequence shown here is derived from an EMBL/GenBank/DDBJ whole genome shotgun (WGS) entry which is preliminary data.</text>
</comment>
<gene>
    <name evidence="2" type="ORF">ADK38_05435</name>
</gene>
<feature type="non-terminal residue" evidence="2">
    <location>
        <position position="1"/>
    </location>
</feature>